<name>A0ABD2B4A0_VESMC</name>
<dbReference type="Proteomes" id="UP001607303">
    <property type="component" value="Unassembled WGS sequence"/>
</dbReference>
<dbReference type="EMBL" id="JAYRBN010000100">
    <property type="protein sequence ID" value="KAL2727550.1"/>
    <property type="molecule type" value="Genomic_DNA"/>
</dbReference>
<reference evidence="2 3" key="1">
    <citation type="journal article" date="2024" name="Ann. Entomol. Soc. Am.">
        <title>Genomic analyses of the southern and eastern yellowjacket wasps (Hymenoptera: Vespidae) reveal evolutionary signatures of social life.</title>
        <authorList>
            <person name="Catto M.A."/>
            <person name="Caine P.B."/>
            <person name="Orr S.E."/>
            <person name="Hunt B.G."/>
            <person name="Goodisman M.A.D."/>
        </authorList>
    </citation>
    <scope>NUCLEOTIDE SEQUENCE [LARGE SCALE GENOMIC DNA]</scope>
    <source>
        <strain evidence="2">232</strain>
        <tissue evidence="2">Head and thorax</tissue>
    </source>
</reference>
<protein>
    <submittedName>
        <fullName evidence="2">Uncharacterized protein</fullName>
    </submittedName>
</protein>
<accession>A0ABD2B4A0</accession>
<organism evidence="2 3">
    <name type="scientific">Vespula maculifrons</name>
    <name type="common">Eastern yellow jacket</name>
    <name type="synonym">Wasp</name>
    <dbReference type="NCBI Taxonomy" id="7453"/>
    <lineage>
        <taxon>Eukaryota</taxon>
        <taxon>Metazoa</taxon>
        <taxon>Ecdysozoa</taxon>
        <taxon>Arthropoda</taxon>
        <taxon>Hexapoda</taxon>
        <taxon>Insecta</taxon>
        <taxon>Pterygota</taxon>
        <taxon>Neoptera</taxon>
        <taxon>Endopterygota</taxon>
        <taxon>Hymenoptera</taxon>
        <taxon>Apocrita</taxon>
        <taxon>Aculeata</taxon>
        <taxon>Vespoidea</taxon>
        <taxon>Vespidae</taxon>
        <taxon>Vespinae</taxon>
        <taxon>Vespula</taxon>
    </lineage>
</organism>
<comment type="caution">
    <text evidence="2">The sequence shown here is derived from an EMBL/GenBank/DDBJ whole genome shotgun (WGS) entry which is preliminary data.</text>
</comment>
<evidence type="ECO:0000256" key="1">
    <source>
        <dbReference type="SAM" id="MobiDB-lite"/>
    </source>
</evidence>
<sequence length="92" mass="9604">MRSAPVKGIGGGGGAGVSSAKAETAERSPVGIDASGLGNCETSLVLKLLRRPSAEERTPQLRIRSFSSSNQRISGISAGLNFQLHGLVYEYE</sequence>
<evidence type="ECO:0000313" key="3">
    <source>
        <dbReference type="Proteomes" id="UP001607303"/>
    </source>
</evidence>
<gene>
    <name evidence="2" type="ORF">V1477_016826</name>
</gene>
<keyword evidence="3" id="KW-1185">Reference proteome</keyword>
<evidence type="ECO:0000313" key="2">
    <source>
        <dbReference type="EMBL" id="KAL2727550.1"/>
    </source>
</evidence>
<feature type="region of interest" description="Disordered" evidence="1">
    <location>
        <begin position="1"/>
        <end position="37"/>
    </location>
</feature>
<proteinExistence type="predicted"/>
<dbReference type="AlphaFoldDB" id="A0ABD2B4A0"/>